<dbReference type="RefSeq" id="WP_169716772.1">
    <property type="nucleotide sequence ID" value="NZ_CP155571.1"/>
</dbReference>
<name>A0ABZ3J0E4_SPOA4</name>
<evidence type="ECO:0000313" key="2">
    <source>
        <dbReference type="Proteomes" id="UP000216052"/>
    </source>
</evidence>
<reference evidence="1" key="1">
    <citation type="submission" date="2024-05" db="EMBL/GenBank/DDBJ databases">
        <title>Isolation and characterization of Sporomusa carbonis sp. nov., a carboxydotrophic hydrogenogen in the genus of Sporomusa isolated from a charcoal burning pile.</title>
        <authorList>
            <person name="Boeer T."/>
            <person name="Rosenbaum F."/>
            <person name="Eysell L."/>
            <person name="Mueller V."/>
            <person name="Daniel R."/>
            <person name="Poehlein A."/>
        </authorList>
    </citation>
    <scope>NUCLEOTIDE SEQUENCE [LARGE SCALE GENOMIC DNA]</scope>
    <source>
        <strain evidence="1">DSM 3132</strain>
    </source>
</reference>
<dbReference type="EMBL" id="CP155571">
    <property type="protein sequence ID" value="XFO71536.1"/>
    <property type="molecule type" value="Genomic_DNA"/>
</dbReference>
<evidence type="ECO:0000313" key="1">
    <source>
        <dbReference type="EMBL" id="XFO71536.1"/>
    </source>
</evidence>
<accession>A0ABZ3J0E4</accession>
<keyword evidence="2" id="KW-1185">Reference proteome</keyword>
<sequence length="51" mass="5611">MEKNNLPKQHANYSRLNVPFDVHGTDVSAIGGASPEMTNLSQLAMKASRRQ</sequence>
<protein>
    <submittedName>
        <fullName evidence="1">Uncharacterized protein</fullName>
    </submittedName>
</protein>
<dbReference type="Proteomes" id="UP000216052">
    <property type="component" value="Chromosome"/>
</dbReference>
<proteinExistence type="predicted"/>
<gene>
    <name evidence="1" type="ORF">SPACI_015660</name>
</gene>
<organism evidence="1 2">
    <name type="scientific">Sporomusa acidovorans (strain ATCC 49682 / DSM 3132 / Mol)</name>
    <dbReference type="NCBI Taxonomy" id="1123286"/>
    <lineage>
        <taxon>Bacteria</taxon>
        <taxon>Bacillati</taxon>
        <taxon>Bacillota</taxon>
        <taxon>Negativicutes</taxon>
        <taxon>Selenomonadales</taxon>
        <taxon>Sporomusaceae</taxon>
        <taxon>Sporomusa</taxon>
    </lineage>
</organism>